<accession>M1DXX6</accession>
<reference evidence="3" key="2">
    <citation type="submission" date="2015-06" db="UniProtKB">
        <authorList>
            <consortium name="EnsemblPlants"/>
        </authorList>
    </citation>
    <scope>IDENTIFICATION</scope>
    <source>
        <strain evidence="3">DM1-3 516 R44</strain>
    </source>
</reference>
<evidence type="ECO:0000313" key="3">
    <source>
        <dbReference type="EnsemblPlants" id="PGSC0003DMT400096198"/>
    </source>
</evidence>
<dbReference type="AlphaFoldDB" id="M1DXX6"/>
<name>M1DXX6_SOLTU</name>
<evidence type="ECO:0000259" key="2">
    <source>
        <dbReference type="Pfam" id="PF20167"/>
    </source>
</evidence>
<sequence>MNNRRAESPVGVSPNRSASPSWTTVGTTKIVWRFCKTQRAKVPVGDSPNRLASPTVKLSELRPKVAESDQLPKKWAREIVIDEEAAASRLRLQSYLQKEVKARAEGLRTTLEEKQLSTDGVVDKYPEVWNTLKFHNFEVFTKPRGPYIPTLVGEFYAEYGELVSKGKKKASAFKPANFVMVRGKKVNCSSSYINVVLGCSRDFMHDYIDLVKKKTLDDIKGWLAPLLSDVSPRWIEAGAQIEKKGLKYSCPVEYMRDDADRKREAPADTSSEVDVDMLSTEAIMPPHTTESTDLEDAMAETVVQAWHRETSMVGSSIAKDVVRSGTDAQTKGVAAMQTSPEA</sequence>
<proteinExistence type="predicted"/>
<reference evidence="4" key="1">
    <citation type="journal article" date="2011" name="Nature">
        <title>Genome sequence and analysis of the tuber crop potato.</title>
        <authorList>
            <consortium name="The Potato Genome Sequencing Consortium"/>
        </authorList>
    </citation>
    <scope>NUCLEOTIDE SEQUENCE [LARGE SCALE GENOMIC DNA]</scope>
    <source>
        <strain evidence="4">cv. DM1-3 516 R44</strain>
    </source>
</reference>
<protein>
    <recommendedName>
        <fullName evidence="2">Putative plant transposon protein domain-containing protein</fullName>
    </recommendedName>
</protein>
<dbReference type="PaxDb" id="4113-PGSC0003DMT400096198"/>
<dbReference type="PANTHER" id="PTHR33180">
    <property type="entry name" value="PHOTOSYSTEM II CP43 REACTION CENTER PROTEIN"/>
    <property type="match status" value="1"/>
</dbReference>
<dbReference type="GO" id="GO:0009579">
    <property type="term" value="C:thylakoid"/>
    <property type="evidence" value="ECO:0000318"/>
    <property type="project" value="GO_Central"/>
</dbReference>
<dbReference type="Proteomes" id="UP000011115">
    <property type="component" value="Unassembled WGS sequence"/>
</dbReference>
<dbReference type="GO" id="GO:0009523">
    <property type="term" value="C:photosystem II"/>
    <property type="evidence" value="ECO:0000318"/>
    <property type="project" value="GO_Central"/>
</dbReference>
<dbReference type="InterPro" id="IPR046796">
    <property type="entry name" value="Transposase_32_dom"/>
</dbReference>
<dbReference type="PANTHER" id="PTHR33180:SF31">
    <property type="entry name" value="POLYPROTEIN PROTEIN"/>
    <property type="match status" value="1"/>
</dbReference>
<dbReference type="Gramene" id="PGSC0003DMT400096198">
    <property type="protein sequence ID" value="PGSC0003DMT400096198"/>
    <property type="gene ID" value="PGSC0003DMG400045769"/>
</dbReference>
<keyword evidence="4" id="KW-1185">Reference proteome</keyword>
<dbReference type="EnsemblPlants" id="PGSC0003DMT400096198">
    <property type="protein sequence ID" value="PGSC0003DMT400096198"/>
    <property type="gene ID" value="PGSC0003DMG400045769"/>
</dbReference>
<organism evidence="3 4">
    <name type="scientific">Solanum tuberosum</name>
    <name type="common">Potato</name>
    <dbReference type="NCBI Taxonomy" id="4113"/>
    <lineage>
        <taxon>Eukaryota</taxon>
        <taxon>Viridiplantae</taxon>
        <taxon>Streptophyta</taxon>
        <taxon>Embryophyta</taxon>
        <taxon>Tracheophyta</taxon>
        <taxon>Spermatophyta</taxon>
        <taxon>Magnoliopsida</taxon>
        <taxon>eudicotyledons</taxon>
        <taxon>Gunneridae</taxon>
        <taxon>Pentapetalae</taxon>
        <taxon>asterids</taxon>
        <taxon>lamiids</taxon>
        <taxon>Solanales</taxon>
        <taxon>Solanaceae</taxon>
        <taxon>Solanoideae</taxon>
        <taxon>Solaneae</taxon>
        <taxon>Solanum</taxon>
    </lineage>
</organism>
<dbReference type="Pfam" id="PF20167">
    <property type="entry name" value="Transposase_32"/>
    <property type="match status" value="1"/>
</dbReference>
<dbReference type="InParanoid" id="M1DXX6"/>
<feature type="region of interest" description="Disordered" evidence="1">
    <location>
        <begin position="1"/>
        <end position="22"/>
    </location>
</feature>
<feature type="domain" description="Putative plant transposon protein" evidence="2">
    <location>
        <begin position="134"/>
        <end position="249"/>
    </location>
</feature>
<feature type="region of interest" description="Disordered" evidence="1">
    <location>
        <begin position="323"/>
        <end position="342"/>
    </location>
</feature>
<evidence type="ECO:0000313" key="4">
    <source>
        <dbReference type="Proteomes" id="UP000011115"/>
    </source>
</evidence>
<dbReference type="HOGENOM" id="CLU_812345_0_0_1"/>
<evidence type="ECO:0000256" key="1">
    <source>
        <dbReference type="SAM" id="MobiDB-lite"/>
    </source>
</evidence>